<dbReference type="EMBL" id="CP000360">
    <property type="protein sequence ID" value="ABF43635.1"/>
    <property type="molecule type" value="Genomic_DNA"/>
</dbReference>
<dbReference type="InterPro" id="IPR025196">
    <property type="entry name" value="DUF4126"/>
</dbReference>
<feature type="domain" description="DUF4126" evidence="2">
    <location>
        <begin position="11"/>
        <end position="149"/>
    </location>
</feature>
<keyword evidence="1" id="KW-1133">Transmembrane helix</keyword>
<gene>
    <name evidence="3" type="ordered locus">Acid345_4635</name>
</gene>
<keyword evidence="4" id="KW-1185">Reference proteome</keyword>
<evidence type="ECO:0000259" key="2">
    <source>
        <dbReference type="Pfam" id="PF13548"/>
    </source>
</evidence>
<organism evidence="3 4">
    <name type="scientific">Koribacter versatilis (strain Ellin345)</name>
    <dbReference type="NCBI Taxonomy" id="204669"/>
    <lineage>
        <taxon>Bacteria</taxon>
        <taxon>Pseudomonadati</taxon>
        <taxon>Acidobacteriota</taxon>
        <taxon>Terriglobia</taxon>
        <taxon>Terriglobales</taxon>
        <taxon>Candidatus Korobacteraceae</taxon>
        <taxon>Candidatus Korobacter</taxon>
    </lineage>
</organism>
<dbReference type="HOGENOM" id="CLU_125942_1_0_0"/>
<evidence type="ECO:0000313" key="4">
    <source>
        <dbReference type="Proteomes" id="UP000002432"/>
    </source>
</evidence>
<dbReference type="EnsemblBacteria" id="ABF43635">
    <property type="protein sequence ID" value="ABF43635"/>
    <property type="gene ID" value="Acid345_4635"/>
</dbReference>
<sequence length="165" mass="16950">MRTSSIVGAAFLGIATGLRSITGLAALSQAARRQLVEVPFAWLGSEKVAEGLAIAAGAEYLGDKLPFVPARTETGPLAGRMLFGALCGALVAEPESRAAAMVAGVIGAAGAAFAGFHMRRRITQDGAMDLPVALAEDAIAITFAAAGIAVASFRRDRQRRPLRAS</sequence>
<reference evidence="3 4" key="1">
    <citation type="journal article" date="2009" name="Appl. Environ. Microbiol.">
        <title>Three genomes from the phylum Acidobacteria provide insight into the lifestyles of these microorganisms in soils.</title>
        <authorList>
            <person name="Ward N.L."/>
            <person name="Challacombe J.F."/>
            <person name="Janssen P.H."/>
            <person name="Henrissat B."/>
            <person name="Coutinho P.M."/>
            <person name="Wu M."/>
            <person name="Xie G."/>
            <person name="Haft D.H."/>
            <person name="Sait M."/>
            <person name="Badger J."/>
            <person name="Barabote R.D."/>
            <person name="Bradley B."/>
            <person name="Brettin T.S."/>
            <person name="Brinkac L.M."/>
            <person name="Bruce D."/>
            <person name="Creasy T."/>
            <person name="Daugherty S.C."/>
            <person name="Davidsen T.M."/>
            <person name="DeBoy R.T."/>
            <person name="Detter J.C."/>
            <person name="Dodson R.J."/>
            <person name="Durkin A.S."/>
            <person name="Ganapathy A."/>
            <person name="Gwinn-Giglio M."/>
            <person name="Han C.S."/>
            <person name="Khouri H."/>
            <person name="Kiss H."/>
            <person name="Kothari S.P."/>
            <person name="Madupu R."/>
            <person name="Nelson K.E."/>
            <person name="Nelson W.C."/>
            <person name="Paulsen I."/>
            <person name="Penn K."/>
            <person name="Ren Q."/>
            <person name="Rosovitz M.J."/>
            <person name="Selengut J.D."/>
            <person name="Shrivastava S."/>
            <person name="Sullivan S.A."/>
            <person name="Tapia R."/>
            <person name="Thompson L.S."/>
            <person name="Watkins K.L."/>
            <person name="Yang Q."/>
            <person name="Yu C."/>
            <person name="Zafar N."/>
            <person name="Zhou L."/>
            <person name="Kuske C.R."/>
        </authorList>
    </citation>
    <scope>NUCLEOTIDE SEQUENCE [LARGE SCALE GENOMIC DNA]</scope>
    <source>
        <strain evidence="3 4">Ellin345</strain>
    </source>
</reference>
<keyword evidence="1" id="KW-0472">Membrane</keyword>
<feature type="transmembrane region" description="Helical" evidence="1">
    <location>
        <begin position="99"/>
        <end position="118"/>
    </location>
</feature>
<name>Q1IHL5_KORVE</name>
<dbReference type="KEGG" id="aba:Acid345_4635"/>
<dbReference type="RefSeq" id="WP_011525432.1">
    <property type="nucleotide sequence ID" value="NC_008009.1"/>
</dbReference>
<accession>Q1IHL5</accession>
<evidence type="ECO:0000256" key="1">
    <source>
        <dbReference type="SAM" id="Phobius"/>
    </source>
</evidence>
<dbReference type="Proteomes" id="UP000002432">
    <property type="component" value="Chromosome"/>
</dbReference>
<dbReference type="AlphaFoldDB" id="Q1IHL5"/>
<keyword evidence="1" id="KW-0812">Transmembrane</keyword>
<dbReference type="eggNOG" id="COG3918">
    <property type="taxonomic scope" value="Bacteria"/>
</dbReference>
<proteinExistence type="predicted"/>
<protein>
    <recommendedName>
        <fullName evidence="2">DUF4126 domain-containing protein</fullName>
    </recommendedName>
</protein>
<dbReference type="STRING" id="204669.Acid345_4635"/>
<feature type="transmembrane region" description="Helical" evidence="1">
    <location>
        <begin position="130"/>
        <end position="153"/>
    </location>
</feature>
<dbReference type="OrthoDB" id="9812409at2"/>
<evidence type="ECO:0000313" key="3">
    <source>
        <dbReference type="EMBL" id="ABF43635.1"/>
    </source>
</evidence>
<dbReference type="Pfam" id="PF13548">
    <property type="entry name" value="DUF4126"/>
    <property type="match status" value="1"/>
</dbReference>